<dbReference type="InParanoid" id="A0A263CYX7"/>
<proteinExistence type="inferred from homology"/>
<dbReference type="EC" id="3.1.3.5" evidence="3"/>
<dbReference type="InterPro" id="IPR002828">
    <property type="entry name" value="SurE-like_Pase/nucleotidase"/>
</dbReference>
<accession>A0A263CYX7</accession>
<evidence type="ECO:0000259" key="7">
    <source>
        <dbReference type="Pfam" id="PF01975"/>
    </source>
</evidence>
<dbReference type="AlphaFoldDB" id="A0A263CYX7"/>
<dbReference type="InterPro" id="IPR036523">
    <property type="entry name" value="SurE-like_sf"/>
</dbReference>
<comment type="similarity">
    <text evidence="2">Belongs to the SurE nucleotidase family.</text>
</comment>
<dbReference type="Pfam" id="PF01975">
    <property type="entry name" value="SurE"/>
    <property type="match status" value="1"/>
</dbReference>
<protein>
    <recommendedName>
        <fullName evidence="3">5'-nucleotidase</fullName>
        <ecNumber evidence="3">3.1.3.5</ecNumber>
    </recommendedName>
</protein>
<keyword evidence="4" id="KW-0479">Metal-binding</keyword>
<dbReference type="OrthoDB" id="9780815at2"/>
<dbReference type="GO" id="GO:0046872">
    <property type="term" value="F:metal ion binding"/>
    <property type="evidence" value="ECO:0007669"/>
    <property type="project" value="UniProtKB-KW"/>
</dbReference>
<reference evidence="8 9" key="1">
    <citation type="submission" date="2017-07" db="EMBL/GenBank/DDBJ databases">
        <title>Amycolatopsis antarcticus sp. nov., isolated from the surface of an Antarcticus brown macroalga.</title>
        <authorList>
            <person name="Wang J."/>
            <person name="Leiva S."/>
            <person name="Huang J."/>
            <person name="Huang Y."/>
        </authorList>
    </citation>
    <scope>NUCLEOTIDE SEQUENCE [LARGE SCALE GENOMIC DNA]</scope>
    <source>
        <strain evidence="8 9">AU-G6</strain>
    </source>
</reference>
<comment type="catalytic activity">
    <reaction evidence="1">
        <text>a ribonucleoside 5'-phosphate + H2O = a ribonucleoside + phosphate</text>
        <dbReference type="Rhea" id="RHEA:12484"/>
        <dbReference type="ChEBI" id="CHEBI:15377"/>
        <dbReference type="ChEBI" id="CHEBI:18254"/>
        <dbReference type="ChEBI" id="CHEBI:43474"/>
        <dbReference type="ChEBI" id="CHEBI:58043"/>
        <dbReference type="EC" id="3.1.3.5"/>
    </reaction>
</comment>
<name>A0A263CYX7_9PSEU</name>
<organism evidence="8 9">
    <name type="scientific">Amycolatopsis antarctica</name>
    <dbReference type="NCBI Taxonomy" id="1854586"/>
    <lineage>
        <taxon>Bacteria</taxon>
        <taxon>Bacillati</taxon>
        <taxon>Actinomycetota</taxon>
        <taxon>Actinomycetes</taxon>
        <taxon>Pseudonocardiales</taxon>
        <taxon>Pseudonocardiaceae</taxon>
        <taxon>Amycolatopsis</taxon>
    </lineage>
</organism>
<evidence type="ECO:0000256" key="2">
    <source>
        <dbReference type="ARBA" id="ARBA00011062"/>
    </source>
</evidence>
<evidence type="ECO:0000256" key="1">
    <source>
        <dbReference type="ARBA" id="ARBA00000815"/>
    </source>
</evidence>
<evidence type="ECO:0000313" key="8">
    <source>
        <dbReference type="EMBL" id="OZM70516.1"/>
    </source>
</evidence>
<evidence type="ECO:0000256" key="6">
    <source>
        <dbReference type="SAM" id="MobiDB-lite"/>
    </source>
</evidence>
<dbReference type="GO" id="GO:0008253">
    <property type="term" value="F:5'-nucleotidase activity"/>
    <property type="evidence" value="ECO:0007669"/>
    <property type="project" value="UniProtKB-EC"/>
</dbReference>
<evidence type="ECO:0000256" key="4">
    <source>
        <dbReference type="ARBA" id="ARBA00022723"/>
    </source>
</evidence>
<dbReference type="EMBL" id="NKYE01000020">
    <property type="protein sequence ID" value="OZM70516.1"/>
    <property type="molecule type" value="Genomic_DNA"/>
</dbReference>
<keyword evidence="9" id="KW-1185">Reference proteome</keyword>
<sequence>MRALITNDDGIGSEGLVVLALAAVEAGLEVTVAAPHTEASGTGAGLTVVPEDGRSVVEKTTLDGLDGIPCFTVTAHPAFITLAAIGGTFGPAPDVVLSGVNRGANTGRAVLHSGTVGAALTAGANGLLGLAASLVVRDGPPRWDTAAALLPAALPPLLGAEPGTVLNVNVPDVPPAELGALTDAGLSSAGVVQARTSGEDGPATDVATTVVPGRAEPGTDEDLLDRGLPTVTSLRPVSAAGGRFGQRPPD</sequence>
<dbReference type="Proteomes" id="UP000242444">
    <property type="component" value="Unassembled WGS sequence"/>
</dbReference>
<feature type="domain" description="Survival protein SurE-like phosphatase/nucleotidase" evidence="7">
    <location>
        <begin position="4"/>
        <end position="179"/>
    </location>
</feature>
<dbReference type="SUPFAM" id="SSF64167">
    <property type="entry name" value="SurE-like"/>
    <property type="match status" value="1"/>
</dbReference>
<gene>
    <name evidence="8" type="ORF">CFN78_25005</name>
</gene>
<comment type="caution">
    <text evidence="8">The sequence shown here is derived from an EMBL/GenBank/DDBJ whole genome shotgun (WGS) entry which is preliminary data.</text>
</comment>
<evidence type="ECO:0000256" key="3">
    <source>
        <dbReference type="ARBA" id="ARBA00012643"/>
    </source>
</evidence>
<keyword evidence="5" id="KW-0378">Hydrolase</keyword>
<feature type="region of interest" description="Disordered" evidence="6">
    <location>
        <begin position="212"/>
        <end position="250"/>
    </location>
</feature>
<dbReference type="InterPro" id="IPR030048">
    <property type="entry name" value="SurE"/>
</dbReference>
<dbReference type="PANTHER" id="PTHR30457">
    <property type="entry name" value="5'-NUCLEOTIDASE SURE"/>
    <property type="match status" value="1"/>
</dbReference>
<dbReference type="Gene3D" id="3.40.1210.10">
    <property type="entry name" value="Survival protein SurE-like phosphatase/nucleotidase"/>
    <property type="match status" value="1"/>
</dbReference>
<evidence type="ECO:0000256" key="5">
    <source>
        <dbReference type="ARBA" id="ARBA00022801"/>
    </source>
</evidence>
<dbReference type="PANTHER" id="PTHR30457:SF0">
    <property type="entry name" value="PHOSPHATASE, PUTATIVE (AFU_ORTHOLOGUE AFUA_4G01070)-RELATED"/>
    <property type="match status" value="1"/>
</dbReference>
<evidence type="ECO:0000313" key="9">
    <source>
        <dbReference type="Proteomes" id="UP000242444"/>
    </source>
</evidence>